<comment type="caution">
    <text evidence="1">The sequence shown here is derived from an EMBL/GenBank/DDBJ whole genome shotgun (WGS) entry which is preliminary data.</text>
</comment>
<name>A0A939B6I8_9BACT</name>
<dbReference type="Gene3D" id="3.40.50.1000">
    <property type="entry name" value="HAD superfamily/HAD-like"/>
    <property type="match status" value="1"/>
</dbReference>
<dbReference type="InterPro" id="IPR023214">
    <property type="entry name" value="HAD_sf"/>
</dbReference>
<dbReference type="EMBL" id="JACJJG010000070">
    <property type="protein sequence ID" value="MBM6674334.1"/>
    <property type="molecule type" value="Genomic_DNA"/>
</dbReference>
<accession>A0A939B6I8</accession>
<reference evidence="1" key="1">
    <citation type="submission" date="2020-08" db="EMBL/GenBank/DDBJ databases">
        <authorList>
            <person name="Cejkova D."/>
            <person name="Kubasova T."/>
            <person name="Jahodarova E."/>
            <person name="Rychlik I."/>
        </authorList>
    </citation>
    <scope>NUCLEOTIDE SEQUENCE</scope>
    <source>
        <strain evidence="1">An824</strain>
    </source>
</reference>
<proteinExistence type="predicted"/>
<dbReference type="Gene3D" id="1.20.1440.100">
    <property type="entry name" value="SG protein - dephosphorylation function"/>
    <property type="match status" value="1"/>
</dbReference>
<dbReference type="SUPFAM" id="SSF56784">
    <property type="entry name" value="HAD-like"/>
    <property type="match status" value="1"/>
</dbReference>
<keyword evidence="1" id="KW-0378">Hydrolase</keyword>
<keyword evidence="2" id="KW-1185">Reference proteome</keyword>
<evidence type="ECO:0000313" key="1">
    <source>
        <dbReference type="EMBL" id="MBM6674334.1"/>
    </source>
</evidence>
<dbReference type="GO" id="GO:0016787">
    <property type="term" value="F:hydrolase activity"/>
    <property type="evidence" value="ECO:0007669"/>
    <property type="project" value="UniProtKB-KW"/>
</dbReference>
<protein>
    <submittedName>
        <fullName evidence="1">Haloacid dehalogenase-like hydrolase</fullName>
    </submittedName>
</protein>
<organism evidence="1 2">
    <name type="scientific">Marseilla massiliensis</name>
    <dbReference type="NCBI Taxonomy" id="1841864"/>
    <lineage>
        <taxon>Bacteria</taxon>
        <taxon>Pseudomonadati</taxon>
        <taxon>Bacteroidota</taxon>
        <taxon>Bacteroidia</taxon>
        <taxon>Bacteroidales</taxon>
        <taxon>Prevotellaceae</taxon>
        <taxon>Marseilla</taxon>
    </lineage>
</organism>
<dbReference type="Pfam" id="PF12710">
    <property type="entry name" value="HAD"/>
    <property type="match status" value="1"/>
</dbReference>
<reference evidence="1" key="2">
    <citation type="journal article" date="2021" name="Sci. Rep.">
        <title>The distribution of antibiotic resistance genes in chicken gut microbiota commensals.</title>
        <authorList>
            <person name="Juricova H."/>
            <person name="Matiasovicova J."/>
            <person name="Kubasova T."/>
            <person name="Cejkova D."/>
            <person name="Rychlik I."/>
        </authorList>
    </citation>
    <scope>NUCLEOTIDE SEQUENCE</scope>
    <source>
        <strain evidence="1">An824</strain>
    </source>
</reference>
<dbReference type="RefSeq" id="WP_205105504.1">
    <property type="nucleotide sequence ID" value="NZ_JACJJG010000070.1"/>
</dbReference>
<dbReference type="InterPro" id="IPR036412">
    <property type="entry name" value="HAD-like_sf"/>
</dbReference>
<gene>
    <name evidence="1" type="ORF">H6A34_10670</name>
</gene>
<dbReference type="AlphaFoldDB" id="A0A939B6I8"/>
<dbReference type="Proteomes" id="UP000706891">
    <property type="component" value="Unassembled WGS sequence"/>
</dbReference>
<evidence type="ECO:0000313" key="2">
    <source>
        <dbReference type="Proteomes" id="UP000706891"/>
    </source>
</evidence>
<sequence length="221" mass="25662">MEDRAFLIDICGTMFRSNTTFDFIKYYYGSNWLVKFWFSLPYRIYNRLMFRFFKKEPLRHNLIKKLRGKTCEQLTLMAKDFCKNFLFAKENVQIINIINKKRAECCRLVIASATLDVIANAVAAYYNIPEYFSTTLEYDSNGVCTGHISKDLLSCKKAMLKAAGVVPPYAGVLTDNFSDCDIICESSEAYLVTYKMKKNKWAEMALINKFKSCRVVEFIEV</sequence>